<feature type="compositionally biased region" description="Polar residues" evidence="1">
    <location>
        <begin position="1"/>
        <end position="13"/>
    </location>
</feature>
<evidence type="ECO:0000313" key="3">
    <source>
        <dbReference type="Proteomes" id="UP000438429"/>
    </source>
</evidence>
<sequence length="88" mass="9823">MQTRGGEEVNSSRSPPPPQAPDRAKLYTGADGFASARITSSQVCDESHIWELFARCVQPFGITFLRGFRLRTCRVQKGNQFTLLFVST</sequence>
<dbReference type="AlphaFoldDB" id="A0A6A4S6I0"/>
<gene>
    <name evidence="2" type="ORF">F2P81_019216</name>
</gene>
<feature type="region of interest" description="Disordered" evidence="1">
    <location>
        <begin position="1"/>
        <end position="25"/>
    </location>
</feature>
<organism evidence="2 3">
    <name type="scientific">Scophthalmus maximus</name>
    <name type="common">Turbot</name>
    <name type="synonym">Psetta maxima</name>
    <dbReference type="NCBI Taxonomy" id="52904"/>
    <lineage>
        <taxon>Eukaryota</taxon>
        <taxon>Metazoa</taxon>
        <taxon>Chordata</taxon>
        <taxon>Craniata</taxon>
        <taxon>Vertebrata</taxon>
        <taxon>Euteleostomi</taxon>
        <taxon>Actinopterygii</taxon>
        <taxon>Neopterygii</taxon>
        <taxon>Teleostei</taxon>
        <taxon>Neoteleostei</taxon>
        <taxon>Acanthomorphata</taxon>
        <taxon>Carangaria</taxon>
        <taxon>Pleuronectiformes</taxon>
        <taxon>Pleuronectoidei</taxon>
        <taxon>Scophthalmidae</taxon>
        <taxon>Scophthalmus</taxon>
    </lineage>
</organism>
<accession>A0A6A4S6I0</accession>
<evidence type="ECO:0000313" key="2">
    <source>
        <dbReference type="EMBL" id="KAF0028129.1"/>
    </source>
</evidence>
<proteinExistence type="predicted"/>
<evidence type="ECO:0000256" key="1">
    <source>
        <dbReference type="SAM" id="MobiDB-lite"/>
    </source>
</evidence>
<reference evidence="2 3" key="1">
    <citation type="submission" date="2019-06" db="EMBL/GenBank/DDBJ databases">
        <title>Draft genomes of female and male turbot (Scophthalmus maximus).</title>
        <authorList>
            <person name="Xu H."/>
            <person name="Xu X.-W."/>
            <person name="Shao C."/>
            <person name="Chen S."/>
        </authorList>
    </citation>
    <scope>NUCLEOTIDE SEQUENCE [LARGE SCALE GENOMIC DNA]</scope>
    <source>
        <strain evidence="2">Ysfricsl-2016a</strain>
        <tissue evidence="2">Blood</tissue>
    </source>
</reference>
<protein>
    <submittedName>
        <fullName evidence="2">Uncharacterized protein</fullName>
    </submittedName>
</protein>
<dbReference type="Proteomes" id="UP000438429">
    <property type="component" value="Unassembled WGS sequence"/>
</dbReference>
<comment type="caution">
    <text evidence="2">The sequence shown here is derived from an EMBL/GenBank/DDBJ whole genome shotgun (WGS) entry which is preliminary data.</text>
</comment>
<name>A0A6A4S6I0_SCOMX</name>
<dbReference type="EMBL" id="VEVO01000017">
    <property type="protein sequence ID" value="KAF0028129.1"/>
    <property type="molecule type" value="Genomic_DNA"/>
</dbReference>